<gene>
    <name evidence="1" type="ORF">Tci_647268</name>
</gene>
<proteinExistence type="predicted"/>
<evidence type="ECO:0000313" key="1">
    <source>
        <dbReference type="EMBL" id="GFA75296.1"/>
    </source>
</evidence>
<name>A0A699K3V5_TANCI</name>
<comment type="caution">
    <text evidence="1">The sequence shown here is derived from an EMBL/GenBank/DDBJ whole genome shotgun (WGS) entry which is preliminary data.</text>
</comment>
<accession>A0A699K3V5</accession>
<organism evidence="1">
    <name type="scientific">Tanacetum cinerariifolium</name>
    <name type="common">Dalmatian daisy</name>
    <name type="synonym">Chrysanthemum cinerariifolium</name>
    <dbReference type="NCBI Taxonomy" id="118510"/>
    <lineage>
        <taxon>Eukaryota</taxon>
        <taxon>Viridiplantae</taxon>
        <taxon>Streptophyta</taxon>
        <taxon>Embryophyta</taxon>
        <taxon>Tracheophyta</taxon>
        <taxon>Spermatophyta</taxon>
        <taxon>Magnoliopsida</taxon>
        <taxon>eudicotyledons</taxon>
        <taxon>Gunneridae</taxon>
        <taxon>Pentapetalae</taxon>
        <taxon>asterids</taxon>
        <taxon>campanulids</taxon>
        <taxon>Asterales</taxon>
        <taxon>Asteraceae</taxon>
        <taxon>Asteroideae</taxon>
        <taxon>Anthemideae</taxon>
        <taxon>Anthemidinae</taxon>
        <taxon>Tanacetum</taxon>
    </lineage>
</organism>
<dbReference type="AlphaFoldDB" id="A0A699K3V5"/>
<reference evidence="1" key="1">
    <citation type="journal article" date="2019" name="Sci. Rep.">
        <title>Draft genome of Tanacetum cinerariifolium, the natural source of mosquito coil.</title>
        <authorList>
            <person name="Yamashiro T."/>
            <person name="Shiraishi A."/>
            <person name="Satake H."/>
            <person name="Nakayama K."/>
        </authorList>
    </citation>
    <scope>NUCLEOTIDE SEQUENCE</scope>
</reference>
<protein>
    <submittedName>
        <fullName evidence="1">Uncharacterized protein</fullName>
    </submittedName>
</protein>
<feature type="non-terminal residue" evidence="1">
    <location>
        <position position="1"/>
    </location>
</feature>
<sequence length="317" mass="36504">VSVYMAKSDLGSSSHRVHPQKAELHRTSLKKFHIFHDMEFVKLLDTIVFITDKVILDKARMESWLLKNEFKGATEAFSGDPRRSWLRTKGDLKILLQILKCPLTWVLQEESSTFYTNMYQTVKDALSHQLDNPSLISPSNLSHPTLKVLYLKHLLHTIIKVLQANLFPSMTQWNNSPLILQRMHVVMRKVDMKFVCVQEELSKKIKAEKIKIKKRLKEKTPHGFKSNIFRANTSGISKKKIKGKKTKRVQINCDEEGLDVDDLSNEEDSFYEDDIEIIGRSLGIYIGGDGKRYSTNDVTFKDFLKDLEHSSKAPLNA</sequence>
<dbReference type="EMBL" id="BKCJ010481400">
    <property type="protein sequence ID" value="GFA75296.1"/>
    <property type="molecule type" value="Genomic_DNA"/>
</dbReference>